<dbReference type="RefSeq" id="WP_341367305.1">
    <property type="nucleotide sequence ID" value="NZ_CP150951.2"/>
</dbReference>
<evidence type="ECO:0000313" key="1">
    <source>
        <dbReference type="EMBL" id="WZC49194.1"/>
    </source>
</evidence>
<evidence type="ECO:0000313" key="2">
    <source>
        <dbReference type="Proteomes" id="UP001440612"/>
    </source>
</evidence>
<proteinExistence type="predicted"/>
<dbReference type="Pfam" id="PF09474">
    <property type="entry name" value="Type_III_YscX"/>
    <property type="match status" value="1"/>
</dbReference>
<dbReference type="EMBL" id="CP150951">
    <property type="protein sequence ID" value="WZC49194.1"/>
    <property type="molecule type" value="Genomic_DNA"/>
</dbReference>
<dbReference type="InterPro" id="IPR012672">
    <property type="entry name" value="T3SS_YscX"/>
</dbReference>
<dbReference type="Proteomes" id="UP001440612">
    <property type="component" value="Chromosome"/>
</dbReference>
<gene>
    <name evidence="1" type="ORF">AABB29_00600</name>
</gene>
<sequence length="126" mass="14053">MRVQKLDVGLAEISRWQVEDEQHLPRDGALTRKFLPQIQALDQILRRPSLDERLPDMLEPEIVDQDLLDPSVMTEARLGALAVFDQAGNQASGQARQALQQVAAILSEEVALDRDIRTALAALFRG</sequence>
<organism evidence="1 2">
    <name type="scientific">Yoonia phaeophyticola</name>
    <dbReference type="NCBI Taxonomy" id="3137369"/>
    <lineage>
        <taxon>Bacteria</taxon>
        <taxon>Pseudomonadati</taxon>
        <taxon>Pseudomonadota</taxon>
        <taxon>Alphaproteobacteria</taxon>
        <taxon>Rhodobacterales</taxon>
        <taxon>Paracoccaceae</taxon>
        <taxon>Yoonia</taxon>
    </lineage>
</organism>
<keyword evidence="2" id="KW-1185">Reference proteome</keyword>
<name>A0ABZ2V432_9RHOB</name>
<accession>A0ABZ2V432</accession>
<reference evidence="2" key="1">
    <citation type="submission" date="2024-04" db="EMBL/GenBank/DDBJ databases">
        <title>Phylogenomic analyses of a clade within the roseobacter group suggest taxonomic reassignments of species of the genera Aestuariivita, Citreicella, Loktanella, Nautella, Pelagibaca, Ruegeria, Thalassobius, Thiobacimonas and Tropicibacter, and the proposal o.</title>
        <authorList>
            <person name="Jeon C.O."/>
        </authorList>
    </citation>
    <scope>NUCLEOTIDE SEQUENCE [LARGE SCALE GENOMIC DNA]</scope>
    <source>
        <strain evidence="2">BS5-3</strain>
    </source>
</reference>
<protein>
    <submittedName>
        <fullName evidence="1">Uncharacterized protein</fullName>
    </submittedName>
</protein>